<organism evidence="1">
    <name type="scientific">marine sediment metagenome</name>
    <dbReference type="NCBI Taxonomy" id="412755"/>
    <lineage>
        <taxon>unclassified sequences</taxon>
        <taxon>metagenomes</taxon>
        <taxon>ecological metagenomes</taxon>
    </lineage>
</organism>
<proteinExistence type="predicted"/>
<name>A0A0F9N3Y0_9ZZZZ</name>
<accession>A0A0F9N3Y0</accession>
<evidence type="ECO:0000313" key="1">
    <source>
        <dbReference type="EMBL" id="KKN12744.1"/>
    </source>
</evidence>
<sequence length="153" mass="18161">MKSHKWKIINLKSSRLRRVRSSLRLVLKEAVFSELRRLNRIKYKGSPNTHLSHDQEIILVQQASNLMKAWSHSILSCSEGISCISLKRNKLRKDMATIGEDMVWNPLLKRWTCIHCFITYYRTEFQKSNLQNIINQKKEEEKVFNNWVSSNIE</sequence>
<comment type="caution">
    <text evidence="1">The sequence shown here is derived from an EMBL/GenBank/DDBJ whole genome shotgun (WGS) entry which is preliminary data.</text>
</comment>
<protein>
    <submittedName>
        <fullName evidence="1">Uncharacterized protein</fullName>
    </submittedName>
</protein>
<gene>
    <name evidence="1" type="ORF">LCGC14_1013340</name>
</gene>
<dbReference type="AlphaFoldDB" id="A0A0F9N3Y0"/>
<reference evidence="1" key="1">
    <citation type="journal article" date="2015" name="Nature">
        <title>Complex archaea that bridge the gap between prokaryotes and eukaryotes.</title>
        <authorList>
            <person name="Spang A."/>
            <person name="Saw J.H."/>
            <person name="Jorgensen S.L."/>
            <person name="Zaremba-Niedzwiedzka K."/>
            <person name="Martijn J."/>
            <person name="Lind A.E."/>
            <person name="van Eijk R."/>
            <person name="Schleper C."/>
            <person name="Guy L."/>
            <person name="Ettema T.J."/>
        </authorList>
    </citation>
    <scope>NUCLEOTIDE SEQUENCE</scope>
</reference>
<dbReference type="EMBL" id="LAZR01003997">
    <property type="protein sequence ID" value="KKN12744.1"/>
    <property type="molecule type" value="Genomic_DNA"/>
</dbReference>